<dbReference type="EMBL" id="FOIA01000027">
    <property type="protein sequence ID" value="SET43748.1"/>
    <property type="molecule type" value="Genomic_DNA"/>
</dbReference>
<dbReference type="Pfam" id="PF05015">
    <property type="entry name" value="HigB-like_toxin"/>
    <property type="match status" value="1"/>
</dbReference>
<dbReference type="Proteomes" id="UP000199345">
    <property type="component" value="Unassembled WGS sequence"/>
</dbReference>
<name>A0A1I0EET8_9PROT</name>
<evidence type="ECO:0000313" key="2">
    <source>
        <dbReference type="Proteomes" id="UP000199345"/>
    </source>
</evidence>
<dbReference type="PANTHER" id="PTHR40266">
    <property type="entry name" value="TOXIN HIGB-1"/>
    <property type="match status" value="1"/>
</dbReference>
<organism evidence="1 2">
    <name type="scientific">Nitrosomonas marina</name>
    <dbReference type="NCBI Taxonomy" id="917"/>
    <lineage>
        <taxon>Bacteria</taxon>
        <taxon>Pseudomonadati</taxon>
        <taxon>Pseudomonadota</taxon>
        <taxon>Betaproteobacteria</taxon>
        <taxon>Nitrosomonadales</taxon>
        <taxon>Nitrosomonadaceae</taxon>
        <taxon>Nitrosomonas</taxon>
    </lineage>
</organism>
<protein>
    <submittedName>
        <fullName evidence="1">Proteic killer suppression protein</fullName>
    </submittedName>
</protein>
<dbReference type="OrthoDB" id="9801102at2"/>
<evidence type="ECO:0000313" key="1">
    <source>
        <dbReference type="EMBL" id="SET43748.1"/>
    </source>
</evidence>
<sequence>MIKSYRNIETEQAHKGIFSKKFPTEIAKRAKMRLDRINAANEIDDLRVPPSHNLETLSGDRKGQYSIRINHQWRVCFKFENGNAYDVEIIDYH</sequence>
<accession>A0A1I0EET8</accession>
<gene>
    <name evidence="1" type="ORF">SAMN05216326_1272</name>
</gene>
<dbReference type="Gene3D" id="3.30.2310.20">
    <property type="entry name" value="RelE-like"/>
    <property type="match status" value="1"/>
</dbReference>
<keyword evidence="2" id="KW-1185">Reference proteome</keyword>
<dbReference type="AlphaFoldDB" id="A0A1I0EET8"/>
<dbReference type="PANTHER" id="PTHR40266:SF2">
    <property type="entry name" value="TOXIN HIGB-1"/>
    <property type="match status" value="1"/>
</dbReference>
<dbReference type="InterPro" id="IPR035093">
    <property type="entry name" value="RelE/ParE_toxin_dom_sf"/>
</dbReference>
<dbReference type="InterPro" id="IPR007711">
    <property type="entry name" value="HigB-1"/>
</dbReference>
<reference evidence="2" key="1">
    <citation type="submission" date="2016-10" db="EMBL/GenBank/DDBJ databases">
        <authorList>
            <person name="Varghese N."/>
            <person name="Submissions S."/>
        </authorList>
    </citation>
    <scope>NUCLEOTIDE SEQUENCE [LARGE SCALE GENOMIC DNA]</scope>
    <source>
        <strain evidence="2">Nm71</strain>
    </source>
</reference>
<dbReference type="SUPFAM" id="SSF143011">
    <property type="entry name" value="RelE-like"/>
    <property type="match status" value="1"/>
</dbReference>
<dbReference type="RefSeq" id="WP_090660141.1">
    <property type="nucleotide sequence ID" value="NZ_FOIA01000027.1"/>
</dbReference>
<proteinExistence type="predicted"/>